<reference evidence="3 4" key="1">
    <citation type="journal article" date="2015" name="Nature">
        <title>rRNA introns, odd ribosomes, and small enigmatic genomes across a large radiation of phyla.</title>
        <authorList>
            <person name="Brown C.T."/>
            <person name="Hug L.A."/>
            <person name="Thomas B.C."/>
            <person name="Sharon I."/>
            <person name="Castelle C.J."/>
            <person name="Singh A."/>
            <person name="Wilkins M.J."/>
            <person name="Williams K.H."/>
            <person name="Banfield J.F."/>
        </authorList>
    </citation>
    <scope>NUCLEOTIDE SEQUENCE [LARGE SCALE GENOMIC DNA]</scope>
</reference>
<dbReference type="EMBL" id="LCDF01000042">
    <property type="protein sequence ID" value="KKS45708.1"/>
    <property type="molecule type" value="Genomic_DNA"/>
</dbReference>
<dbReference type="AlphaFoldDB" id="A0A0G1C7V1"/>
<dbReference type="Proteomes" id="UP000034036">
    <property type="component" value="Unassembled WGS sequence"/>
</dbReference>
<organism evidence="3 4">
    <name type="scientific">Candidatus Giovannonibacteria bacterium GW2011_GWF2_42_19</name>
    <dbReference type="NCBI Taxonomy" id="1618659"/>
    <lineage>
        <taxon>Bacteria</taxon>
        <taxon>Candidatus Giovannoniibacteriota</taxon>
    </lineage>
</organism>
<name>A0A0G1C7V1_9BACT</name>
<keyword evidence="1" id="KW-0472">Membrane</keyword>
<dbReference type="PANTHER" id="PTHR30383">
    <property type="entry name" value="THIOESTERASE 1/PROTEASE 1/LYSOPHOSPHOLIPASE L1"/>
    <property type="match status" value="1"/>
</dbReference>
<evidence type="ECO:0000259" key="2">
    <source>
        <dbReference type="PROSITE" id="PS50206"/>
    </source>
</evidence>
<evidence type="ECO:0000313" key="3">
    <source>
        <dbReference type="EMBL" id="KKS45708.1"/>
    </source>
</evidence>
<dbReference type="InterPro" id="IPR001763">
    <property type="entry name" value="Rhodanese-like_dom"/>
</dbReference>
<dbReference type="STRING" id="1618659.UV11_C0042G0007"/>
<comment type="caution">
    <text evidence="3">The sequence shown here is derived from an EMBL/GenBank/DDBJ whole genome shotgun (WGS) entry which is preliminary data.</text>
</comment>
<feature type="domain" description="Rhodanese" evidence="2">
    <location>
        <begin position="144"/>
        <end position="178"/>
    </location>
</feature>
<dbReference type="CDD" id="cd00229">
    <property type="entry name" value="SGNH_hydrolase"/>
    <property type="match status" value="1"/>
</dbReference>
<dbReference type="Pfam" id="PF13472">
    <property type="entry name" value="Lipase_GDSL_2"/>
    <property type="match status" value="1"/>
</dbReference>
<accession>A0A0G1C7V1</accession>
<dbReference type="Gene3D" id="3.40.50.1110">
    <property type="entry name" value="SGNH hydrolase"/>
    <property type="match status" value="1"/>
</dbReference>
<dbReference type="SUPFAM" id="SSF52266">
    <property type="entry name" value="SGNH hydrolase"/>
    <property type="match status" value="1"/>
</dbReference>
<sequence>MIHNDLHEGRKLVKSLTMPDEKPNRKKEFFLNTVLVISSLVFTFLVLEFGMRFAVRYLVSGERQERYRSYLEAKNAKFEPHPFLSYALVKNYISKTGENKHNSFGLRGEEIAMPKPEGAFRIITLGGSTTYGTAVENWKEAYPAQMEKTLRETYGYKNVEVINGGTGGYTSAELLINFVFNLIELDPDMIIFSEAVNDTQTRFVCPDDFKSDYTGTRESWNKPKYFFLYKSLVAQFIGYKTGLLPYPNLDQFIATSAVEMARETTYIDPDQPDHNLCNKTRNEIIKENTSQYYERNIRNLIALAEANGIRVVLGTFGFDKTRGKGHYSITKPYMDAISENNDIIRKIGKEKNIPIVPFEEKVDEGYIPPTKEYWQNVHLTAPGEKLKGELFAKFLAENKLIK</sequence>
<evidence type="ECO:0000256" key="1">
    <source>
        <dbReference type="SAM" id="Phobius"/>
    </source>
</evidence>
<keyword evidence="1" id="KW-1133">Transmembrane helix</keyword>
<gene>
    <name evidence="3" type="ORF">UV11_C0042G0007</name>
</gene>
<dbReference type="InterPro" id="IPR013830">
    <property type="entry name" value="SGNH_hydro"/>
</dbReference>
<keyword evidence="1" id="KW-0812">Transmembrane</keyword>
<dbReference type="PROSITE" id="PS50206">
    <property type="entry name" value="RHODANESE_3"/>
    <property type="match status" value="1"/>
</dbReference>
<dbReference type="InterPro" id="IPR036514">
    <property type="entry name" value="SGNH_hydro_sf"/>
</dbReference>
<feature type="transmembrane region" description="Helical" evidence="1">
    <location>
        <begin position="29"/>
        <end position="47"/>
    </location>
</feature>
<protein>
    <recommendedName>
        <fullName evidence="2">Rhodanese domain-containing protein</fullName>
    </recommendedName>
</protein>
<dbReference type="InterPro" id="IPR051532">
    <property type="entry name" value="Ester_Hydrolysis_Enzymes"/>
</dbReference>
<evidence type="ECO:0000313" key="4">
    <source>
        <dbReference type="Proteomes" id="UP000034036"/>
    </source>
</evidence>
<proteinExistence type="predicted"/>